<name>A0A4R4A4N5_MARGR</name>
<protein>
    <recommendedName>
        <fullName evidence="3">Tail protein</fullName>
    </recommendedName>
</protein>
<proteinExistence type="predicted"/>
<dbReference type="Proteomes" id="UP000295247">
    <property type="component" value="Unassembled WGS sequence"/>
</dbReference>
<dbReference type="RefSeq" id="WP_132230663.1">
    <property type="nucleotide sequence ID" value="NZ_NRRH01000071.1"/>
</dbReference>
<gene>
    <name evidence="1" type="ORF">EDC29_11765</name>
</gene>
<reference evidence="1 2" key="1">
    <citation type="submission" date="2019-03" db="EMBL/GenBank/DDBJ databases">
        <title>Genomic Encyclopedia of Type Strains, Phase IV (KMG-IV): sequencing the most valuable type-strain genomes for metagenomic binning, comparative biology and taxonomic classification.</title>
        <authorList>
            <person name="Goeker M."/>
        </authorList>
    </citation>
    <scope>NUCLEOTIDE SEQUENCE [LARGE SCALE GENOMIC DNA]</scope>
    <source>
        <strain evidence="1 2">DSM 203</strain>
    </source>
</reference>
<organism evidence="1 2">
    <name type="scientific">Marichromatium gracile</name>
    <name type="common">Chromatium gracile</name>
    <dbReference type="NCBI Taxonomy" id="1048"/>
    <lineage>
        <taxon>Bacteria</taxon>
        <taxon>Pseudomonadati</taxon>
        <taxon>Pseudomonadota</taxon>
        <taxon>Gammaproteobacteria</taxon>
        <taxon>Chromatiales</taxon>
        <taxon>Chromatiaceae</taxon>
        <taxon>Marichromatium</taxon>
    </lineage>
</organism>
<dbReference type="EMBL" id="SMDC01000017">
    <property type="protein sequence ID" value="TCW32699.1"/>
    <property type="molecule type" value="Genomic_DNA"/>
</dbReference>
<comment type="caution">
    <text evidence="1">The sequence shown here is derived from an EMBL/GenBank/DDBJ whole genome shotgun (WGS) entry which is preliminary data.</text>
</comment>
<evidence type="ECO:0008006" key="3">
    <source>
        <dbReference type="Google" id="ProtNLM"/>
    </source>
</evidence>
<evidence type="ECO:0000313" key="1">
    <source>
        <dbReference type="EMBL" id="TCW32699.1"/>
    </source>
</evidence>
<dbReference type="AlphaFoldDB" id="A0A4R4A4N5"/>
<sequence length="734" mass="79187">MSDVRLPPDAADASWQGRAALPRLPADAADGAWREEGIGYAALYAALPAPTAGLTLTLTARIYQRVRPGDPAPSLDRAVVLACGAPPPALVETALQSVVVLGRSYGSPPLAATVLDSICRPVIDPSDVEAVLQAALPAPSAGLSLTAALRARVIEDATLVAALPAPTAGLTLGAALVVELDLALPAATGPSAEALARDQRTTARGWRLIGTEMRATRHAAALGHRQAQAYPGPALGLLHTETRRLRRVAQVPHAEARPIRAARTAPHAETRRLRRATRAVHTEAVPIQAAARAGHRDRERTRDWLRLDQQDARPISVRLDVGHHAAWRVETPLGTPHTEAMWPLPGRWTPCYMPAVLLRTRTPCGATPPLGTDVELPGCCDWRPRPPWVPEPPTATRIVPIRRLYIVRNTVTLTLLDGTEIPAASLRLALEADAWTWSWSARVPGAALARLQAEPEAPAVELIATVNAHPIRLRLDSIARSRSFGSNWLDLGGRGRAAVLGAPTAAPRARTNTESRSARQLLDAALTDNGVPIGWTLDWQLEDWTVPAGAWSHTGTFIEAAARIAEAGGGYVQGHDTEPVLRLLPWYPRPPWAWAETTPDIALPEDACHTERIEWIARPDYDAVWITGGEGGRRDRVRRAGRAGDTQAPTCVDALATDVVMTRQRGLRLLADTGRQAHITLRAPVHPETGIIHPGQLIRYTEGGTTRLGLSRAVELDCRLPEVWQSIRIESHPT</sequence>
<accession>A0A4R4A4N5</accession>
<evidence type="ECO:0000313" key="2">
    <source>
        <dbReference type="Proteomes" id="UP000295247"/>
    </source>
</evidence>